<reference evidence="3 4" key="1">
    <citation type="submission" date="2019-06" db="EMBL/GenBank/DDBJ databases">
        <title>Sequencing the genomes of 1000 actinobacteria strains.</title>
        <authorList>
            <person name="Klenk H.-P."/>
        </authorList>
    </citation>
    <scope>NUCLEOTIDE SEQUENCE [LARGE SCALE GENOMIC DNA]</scope>
    <source>
        <strain evidence="3 4">DSM 41649</strain>
    </source>
</reference>
<protein>
    <submittedName>
        <fullName evidence="3">Uncharacterized protein</fullName>
    </submittedName>
</protein>
<keyword evidence="2" id="KW-1133">Transmembrane helix</keyword>
<name>A0A561EJD5_9ACTN</name>
<proteinExistence type="predicted"/>
<organism evidence="3 4">
    <name type="scientific">Kitasatospora atroaurantiaca</name>
    <dbReference type="NCBI Taxonomy" id="285545"/>
    <lineage>
        <taxon>Bacteria</taxon>
        <taxon>Bacillati</taxon>
        <taxon>Actinomycetota</taxon>
        <taxon>Actinomycetes</taxon>
        <taxon>Kitasatosporales</taxon>
        <taxon>Streptomycetaceae</taxon>
        <taxon>Kitasatospora</taxon>
    </lineage>
</organism>
<dbReference type="AlphaFoldDB" id="A0A561EJD5"/>
<sequence>MSSDENFEQRMPDAMSHAVAQFAPPPSDLVLRATARGRRLRRARNAQLGAAAVLVAGGLFVGLGVLGPYTATTSKANPAAPPSPSLTPFADPSKIGSTAYRKDLLVSMMPKRGTVSEASDNLSNVRLSYVDGHGQSMVELRIEDGMTSSLAGHMACQDVHQANTGCRAETRPDGTLVQITEKGTLPEGHIDEWRVDTLRPNGRRVVVTASNTAPAVGPQSWPTPVPSREELKAVALDPRWDR</sequence>
<accession>A0A561EJD5</accession>
<evidence type="ECO:0000313" key="3">
    <source>
        <dbReference type="EMBL" id="TWE15721.1"/>
    </source>
</evidence>
<dbReference type="RefSeq" id="WP_145787396.1">
    <property type="nucleotide sequence ID" value="NZ_BAAABR010000004.1"/>
</dbReference>
<dbReference type="OrthoDB" id="3686068at2"/>
<keyword evidence="2" id="KW-0812">Transmembrane</keyword>
<feature type="region of interest" description="Disordered" evidence="1">
    <location>
        <begin position="213"/>
        <end position="242"/>
    </location>
</feature>
<comment type="caution">
    <text evidence="3">The sequence shown here is derived from an EMBL/GenBank/DDBJ whole genome shotgun (WGS) entry which is preliminary data.</text>
</comment>
<gene>
    <name evidence="3" type="ORF">FB465_0647</name>
</gene>
<keyword evidence="4" id="KW-1185">Reference proteome</keyword>
<evidence type="ECO:0000256" key="2">
    <source>
        <dbReference type="SAM" id="Phobius"/>
    </source>
</evidence>
<feature type="compositionally biased region" description="Basic and acidic residues" evidence="1">
    <location>
        <begin position="227"/>
        <end position="242"/>
    </location>
</feature>
<dbReference type="EMBL" id="VIVR01000001">
    <property type="protein sequence ID" value="TWE15721.1"/>
    <property type="molecule type" value="Genomic_DNA"/>
</dbReference>
<evidence type="ECO:0000256" key="1">
    <source>
        <dbReference type="SAM" id="MobiDB-lite"/>
    </source>
</evidence>
<keyword evidence="2" id="KW-0472">Membrane</keyword>
<evidence type="ECO:0000313" key="4">
    <source>
        <dbReference type="Proteomes" id="UP000318416"/>
    </source>
</evidence>
<feature type="transmembrane region" description="Helical" evidence="2">
    <location>
        <begin position="48"/>
        <end position="69"/>
    </location>
</feature>
<dbReference type="Proteomes" id="UP000318416">
    <property type="component" value="Unassembled WGS sequence"/>
</dbReference>